<comment type="caution">
    <text evidence="4">The sequence shown here is derived from an EMBL/GenBank/DDBJ whole genome shotgun (WGS) entry which is preliminary data.</text>
</comment>
<evidence type="ECO:0000313" key="4">
    <source>
        <dbReference type="EMBL" id="MDT0687188.1"/>
    </source>
</evidence>
<evidence type="ECO:0000256" key="2">
    <source>
        <dbReference type="PROSITE-ProRule" id="PRU00169"/>
    </source>
</evidence>
<dbReference type="SMART" id="SM00448">
    <property type="entry name" value="REC"/>
    <property type="match status" value="1"/>
</dbReference>
<feature type="modified residue" description="4-aspartylphosphate" evidence="2">
    <location>
        <position position="52"/>
    </location>
</feature>
<dbReference type="Pfam" id="PF00072">
    <property type="entry name" value="Response_reg"/>
    <property type="match status" value="1"/>
</dbReference>
<proteinExistence type="predicted"/>
<evidence type="ECO:0000259" key="3">
    <source>
        <dbReference type="PROSITE" id="PS50110"/>
    </source>
</evidence>
<dbReference type="SUPFAM" id="SSF52172">
    <property type="entry name" value="CheY-like"/>
    <property type="match status" value="1"/>
</dbReference>
<keyword evidence="5" id="KW-1185">Reference proteome</keyword>
<name>A0ABU3DTZ8_9FLAO</name>
<dbReference type="Proteomes" id="UP001253848">
    <property type="component" value="Unassembled WGS sequence"/>
</dbReference>
<keyword evidence="1 2" id="KW-0597">Phosphoprotein</keyword>
<sequence>MKQIFIVEDDDDIRELLEYLLMSREYKVQSFATAEGFKSYLPQEDPDLILLDIMLPDGNGLDICRDLTLSSNKNHIPVFLMSAHENPSRNKEVGAVDFISKPFDLNDLCSRISKQLES</sequence>
<dbReference type="PANTHER" id="PTHR44591">
    <property type="entry name" value="STRESS RESPONSE REGULATOR PROTEIN 1"/>
    <property type="match status" value="1"/>
</dbReference>
<evidence type="ECO:0000313" key="5">
    <source>
        <dbReference type="Proteomes" id="UP001253848"/>
    </source>
</evidence>
<feature type="domain" description="Response regulatory" evidence="3">
    <location>
        <begin position="3"/>
        <end position="116"/>
    </location>
</feature>
<dbReference type="Gene3D" id="3.40.50.2300">
    <property type="match status" value="1"/>
</dbReference>
<organism evidence="4 5">
    <name type="scientific">Autumnicola psychrophila</name>
    <dbReference type="NCBI Taxonomy" id="3075592"/>
    <lineage>
        <taxon>Bacteria</taxon>
        <taxon>Pseudomonadati</taxon>
        <taxon>Bacteroidota</taxon>
        <taxon>Flavobacteriia</taxon>
        <taxon>Flavobacteriales</taxon>
        <taxon>Flavobacteriaceae</taxon>
        <taxon>Autumnicola</taxon>
    </lineage>
</organism>
<reference evidence="4 5" key="1">
    <citation type="submission" date="2023-09" db="EMBL/GenBank/DDBJ databases">
        <authorList>
            <person name="Rey-Velasco X."/>
        </authorList>
    </citation>
    <scope>NUCLEOTIDE SEQUENCE [LARGE SCALE GENOMIC DNA]</scope>
    <source>
        <strain evidence="4 5">F225</strain>
    </source>
</reference>
<dbReference type="EMBL" id="JAVRHN010000009">
    <property type="protein sequence ID" value="MDT0687188.1"/>
    <property type="molecule type" value="Genomic_DNA"/>
</dbReference>
<dbReference type="PROSITE" id="PS50110">
    <property type="entry name" value="RESPONSE_REGULATORY"/>
    <property type="match status" value="1"/>
</dbReference>
<dbReference type="RefSeq" id="WP_311500485.1">
    <property type="nucleotide sequence ID" value="NZ_JAVRHN010000009.1"/>
</dbReference>
<dbReference type="InterPro" id="IPR050595">
    <property type="entry name" value="Bact_response_regulator"/>
</dbReference>
<evidence type="ECO:0000256" key="1">
    <source>
        <dbReference type="ARBA" id="ARBA00022553"/>
    </source>
</evidence>
<dbReference type="CDD" id="cd00156">
    <property type="entry name" value="REC"/>
    <property type="match status" value="1"/>
</dbReference>
<dbReference type="InterPro" id="IPR001789">
    <property type="entry name" value="Sig_transdc_resp-reg_receiver"/>
</dbReference>
<protein>
    <submittedName>
        <fullName evidence="4">Response regulator</fullName>
    </submittedName>
</protein>
<accession>A0ABU3DTZ8</accession>
<dbReference type="InterPro" id="IPR011006">
    <property type="entry name" value="CheY-like_superfamily"/>
</dbReference>
<gene>
    <name evidence="4" type="ORF">RM541_12515</name>
</gene>
<dbReference type="PANTHER" id="PTHR44591:SF3">
    <property type="entry name" value="RESPONSE REGULATORY DOMAIN-CONTAINING PROTEIN"/>
    <property type="match status" value="1"/>
</dbReference>